<dbReference type="CDD" id="cd05688">
    <property type="entry name" value="S1_RPS1_repeat_ec3"/>
    <property type="match status" value="2"/>
</dbReference>
<dbReference type="InterPro" id="IPR050437">
    <property type="entry name" value="Ribos_protein_bS1-like"/>
</dbReference>
<reference evidence="16 17" key="1">
    <citation type="submission" date="2019-02" db="EMBL/GenBank/DDBJ databases">
        <authorList>
            <person name="Fomenkov A."/>
            <person name="Dubinina G."/>
            <person name="Grabovich M."/>
            <person name="Vincze T."/>
            <person name="Roberts R.J."/>
        </authorList>
    </citation>
    <scope>NUCLEOTIDE SEQUENCE [LARGE SCALE GENOMIC DNA]</scope>
    <source>
        <strain evidence="16 17">P</strain>
    </source>
</reference>
<feature type="domain" description="S1 motif" evidence="15">
    <location>
        <begin position="327"/>
        <end position="395"/>
    </location>
</feature>
<evidence type="ECO:0000256" key="14">
    <source>
        <dbReference type="HAMAP-Rule" id="MF_00238"/>
    </source>
</evidence>
<dbReference type="SMART" id="SM00316">
    <property type="entry name" value="S1"/>
    <property type="match status" value="6"/>
</dbReference>
<dbReference type="SUPFAM" id="SSF50249">
    <property type="entry name" value="Nucleic acid-binding proteins"/>
    <property type="match status" value="6"/>
</dbReference>
<dbReference type="NCBIfam" id="NF004952">
    <property type="entry name" value="PRK06299.1-2"/>
    <property type="match status" value="1"/>
</dbReference>
<protein>
    <recommendedName>
        <fullName evidence="14">Cytidylate kinase</fullName>
        <shortName evidence="14">CK</shortName>
        <ecNumber evidence="14">2.7.4.25</ecNumber>
    </recommendedName>
    <alternativeName>
        <fullName evidence="14">Cytidine monophosphate kinase</fullName>
        <shortName evidence="14">CMP kinase</shortName>
    </alternativeName>
</protein>
<dbReference type="CDD" id="cd02020">
    <property type="entry name" value="CMPK"/>
    <property type="match status" value="1"/>
</dbReference>
<sequence>MVVAIDGPAGVGKSSIAEMIAKELNYFHLNSGNFYRAITFKVIEESIDPDDDVKIIALAKSLKVEIKNENFFVNNVNIDDELHSSDVDKLVGKISSIVEIRNIVNNMIRKIGDTLDLVIEGRDITTVVFPDAEAKFYFDADAKVRAKRRFDQGLSDLSLEEITQSILERDEIDRNKGVGSLKISNSAEYIDTTYLTIGGVCAKVFTKINELIGTGRIEQVMTEMDAKADQTNLQEEYLKALDTMEEGQLVDGQVIHIDSDHVFIDVGYKSEGRIPLNEFAGKTPELGDIVSVVIVKKEGRHGELVVSKKKADLKVVWKELKNAFNDGTPVKGTIVKSIKGGFEVDLGGDVIAFMPISKADIVKVDKPEKYIGIESDFSLEKLYGEKKANVVVSRRKLLEERMEANRKEFFETKKEGDIVKGKVKSFTSFGAFIDLGGFDGLLHINDMSWGHVSRPKDFVKKNDEVELKIIRLDEAEKRINLSLKHFTEDPWVTFQDKFHPGDVISGKVTKLTDFGAFIEIVPGVEGLAHISELSWVKRVKHPKELFSIGDPVDAMILDFDVEEGRISLGVKHVLPNPWDDIIDRYPCGEKHELEVKKVTNAGAFLEVEEGIDGFLHVEDLTWDNKTPKPSAVFTVGEKMECCIVGIDADSRRIRLGVKQLHNNPWEDFANNHPIGSIIEGEVTNKAEFGVFVSLGNNIEGLIHKSNLATSKEVSYEDALEAVNKGDKLKAAVTDVNIFKQKVSLSVREVTMHEERKEISKYLDGETQDDGTYTLGDLLK</sequence>
<evidence type="ECO:0000256" key="2">
    <source>
        <dbReference type="ARBA" id="ARBA00009427"/>
    </source>
</evidence>
<comment type="catalytic activity">
    <reaction evidence="12 14">
        <text>dCMP + ATP = dCDP + ADP</text>
        <dbReference type="Rhea" id="RHEA:25094"/>
        <dbReference type="ChEBI" id="CHEBI:30616"/>
        <dbReference type="ChEBI" id="CHEBI:57566"/>
        <dbReference type="ChEBI" id="CHEBI:58593"/>
        <dbReference type="ChEBI" id="CHEBI:456216"/>
        <dbReference type="EC" id="2.7.4.25"/>
    </reaction>
</comment>
<dbReference type="GO" id="GO:0003735">
    <property type="term" value="F:structural constituent of ribosome"/>
    <property type="evidence" value="ECO:0007669"/>
    <property type="project" value="InterPro"/>
</dbReference>
<comment type="catalytic activity">
    <reaction evidence="13 14">
        <text>CMP + ATP = CDP + ADP</text>
        <dbReference type="Rhea" id="RHEA:11600"/>
        <dbReference type="ChEBI" id="CHEBI:30616"/>
        <dbReference type="ChEBI" id="CHEBI:58069"/>
        <dbReference type="ChEBI" id="CHEBI:60377"/>
        <dbReference type="ChEBI" id="CHEBI:456216"/>
        <dbReference type="EC" id="2.7.4.25"/>
    </reaction>
</comment>
<evidence type="ECO:0000256" key="10">
    <source>
        <dbReference type="ARBA" id="ARBA00023274"/>
    </source>
</evidence>
<keyword evidence="8" id="KW-0694">RNA-binding</keyword>
<dbReference type="InterPro" id="IPR012340">
    <property type="entry name" value="NA-bd_OB-fold"/>
</dbReference>
<dbReference type="GO" id="GO:0003729">
    <property type="term" value="F:mRNA binding"/>
    <property type="evidence" value="ECO:0007669"/>
    <property type="project" value="TreeGrafter"/>
</dbReference>
<evidence type="ECO:0000256" key="1">
    <source>
        <dbReference type="ARBA" id="ARBA00006767"/>
    </source>
</evidence>
<comment type="similarity">
    <text evidence="1">Belongs to the bacterial ribosomal protein bS1 family.</text>
</comment>
<accession>A0A5C1Q6U6</accession>
<evidence type="ECO:0000313" key="16">
    <source>
        <dbReference type="EMBL" id="QEN03211.1"/>
    </source>
</evidence>
<dbReference type="NCBIfam" id="TIGR00717">
    <property type="entry name" value="rpsA"/>
    <property type="match status" value="1"/>
</dbReference>
<evidence type="ECO:0000256" key="5">
    <source>
        <dbReference type="ARBA" id="ARBA00022741"/>
    </source>
</evidence>
<gene>
    <name evidence="14" type="primary">cmk</name>
    <name evidence="16" type="ORF">EW093_00330</name>
</gene>
<dbReference type="NCBIfam" id="TIGR00017">
    <property type="entry name" value="cmk"/>
    <property type="match status" value="1"/>
</dbReference>
<dbReference type="EC" id="2.7.4.25" evidence="14"/>
<dbReference type="InterPro" id="IPR035104">
    <property type="entry name" value="Ribosomal_protein_S1-like"/>
</dbReference>
<keyword evidence="10" id="KW-0687">Ribonucleoprotein</keyword>
<evidence type="ECO:0000313" key="17">
    <source>
        <dbReference type="Proteomes" id="UP000323824"/>
    </source>
</evidence>
<dbReference type="InterPro" id="IPR011994">
    <property type="entry name" value="Cytidylate_kinase_dom"/>
</dbReference>
<dbReference type="GO" id="GO:0006412">
    <property type="term" value="P:translation"/>
    <property type="evidence" value="ECO:0007669"/>
    <property type="project" value="InterPro"/>
</dbReference>
<keyword evidence="14" id="KW-0963">Cytoplasm</keyword>
<dbReference type="AlphaFoldDB" id="A0A5C1Q6U6"/>
<dbReference type="InterPro" id="IPR003029">
    <property type="entry name" value="S1_domain"/>
</dbReference>
<dbReference type="HAMAP" id="MF_00238">
    <property type="entry name" value="Cytidyl_kinase_type1"/>
    <property type="match status" value="1"/>
</dbReference>
<dbReference type="Gene3D" id="3.40.50.300">
    <property type="entry name" value="P-loop containing nucleotide triphosphate hydrolases"/>
    <property type="match status" value="1"/>
</dbReference>
<evidence type="ECO:0000256" key="9">
    <source>
        <dbReference type="ARBA" id="ARBA00022980"/>
    </source>
</evidence>
<evidence type="ECO:0000256" key="4">
    <source>
        <dbReference type="ARBA" id="ARBA00022737"/>
    </source>
</evidence>
<evidence type="ECO:0000256" key="8">
    <source>
        <dbReference type="ARBA" id="ARBA00022884"/>
    </source>
</evidence>
<keyword evidence="3 14" id="KW-0808">Transferase</keyword>
<feature type="domain" description="S1 motif" evidence="15">
    <location>
        <begin position="501"/>
        <end position="571"/>
    </location>
</feature>
<feature type="binding site" evidence="14">
    <location>
        <begin position="7"/>
        <end position="15"/>
    </location>
    <ligand>
        <name>ATP</name>
        <dbReference type="ChEBI" id="CHEBI:30616"/>
    </ligand>
</feature>
<feature type="domain" description="S1 motif" evidence="15">
    <location>
        <begin position="416"/>
        <end position="484"/>
    </location>
</feature>
<evidence type="ECO:0000256" key="6">
    <source>
        <dbReference type="ARBA" id="ARBA00022777"/>
    </source>
</evidence>
<keyword evidence="17" id="KW-1185">Reference proteome</keyword>
<proteinExistence type="inferred from homology"/>
<dbReference type="PROSITE" id="PS50126">
    <property type="entry name" value="S1"/>
    <property type="match status" value="6"/>
</dbReference>
<feature type="domain" description="S1 motif" evidence="15">
    <location>
        <begin position="247"/>
        <end position="309"/>
    </location>
</feature>
<dbReference type="InterPro" id="IPR003136">
    <property type="entry name" value="Cytidylate_kin"/>
</dbReference>
<keyword evidence="9 16" id="KW-0689">Ribosomal protein</keyword>
<evidence type="ECO:0000256" key="7">
    <source>
        <dbReference type="ARBA" id="ARBA00022840"/>
    </source>
</evidence>
<dbReference type="OrthoDB" id="9804077at2"/>
<comment type="function">
    <text evidence="11">Binds mRNA; thus facilitating recognition of the initiation point. It is needed to translate mRNA with a short Shine-Dalgarno (SD) purine-rich sequence.</text>
</comment>
<dbReference type="Gene3D" id="2.40.50.140">
    <property type="entry name" value="Nucleic acid-binding proteins"/>
    <property type="match status" value="5"/>
</dbReference>
<dbReference type="PRINTS" id="PR00681">
    <property type="entry name" value="RIBOSOMALS1"/>
</dbReference>
<dbReference type="GO" id="GO:0036431">
    <property type="term" value="F:dCMP kinase activity"/>
    <property type="evidence" value="ECO:0007669"/>
    <property type="project" value="InterPro"/>
</dbReference>
<organism evidence="16 17">
    <name type="scientific">Thiospirochaeta perfilievii</name>
    <dbReference type="NCBI Taxonomy" id="252967"/>
    <lineage>
        <taxon>Bacteria</taxon>
        <taxon>Pseudomonadati</taxon>
        <taxon>Spirochaetota</taxon>
        <taxon>Spirochaetia</taxon>
        <taxon>Spirochaetales</taxon>
        <taxon>Spirochaetaceae</taxon>
        <taxon>Thiospirochaeta</taxon>
    </lineage>
</organism>
<dbReference type="GO" id="GO:0005840">
    <property type="term" value="C:ribosome"/>
    <property type="evidence" value="ECO:0007669"/>
    <property type="project" value="UniProtKB-KW"/>
</dbReference>
<dbReference type="GO" id="GO:0006220">
    <property type="term" value="P:pyrimidine nucleotide metabolic process"/>
    <property type="evidence" value="ECO:0007669"/>
    <property type="project" value="UniProtKB-UniRule"/>
</dbReference>
<comment type="subcellular location">
    <subcellularLocation>
        <location evidence="14">Cytoplasm</location>
    </subcellularLocation>
</comment>
<feature type="domain" description="S1 motif" evidence="15">
    <location>
        <begin position="675"/>
        <end position="747"/>
    </location>
</feature>
<name>A0A5C1Q6U6_9SPIO</name>
<comment type="similarity">
    <text evidence="2 14">Belongs to the cytidylate kinase family. Type 1 subfamily.</text>
</comment>
<dbReference type="SUPFAM" id="SSF52540">
    <property type="entry name" value="P-loop containing nucleoside triphosphate hydrolases"/>
    <property type="match status" value="1"/>
</dbReference>
<keyword evidence="7 14" id="KW-0067">ATP-binding</keyword>
<keyword evidence="6 14" id="KW-0418">Kinase</keyword>
<evidence type="ECO:0000256" key="11">
    <source>
        <dbReference type="ARBA" id="ARBA00025604"/>
    </source>
</evidence>
<dbReference type="Pfam" id="PF02224">
    <property type="entry name" value="Cytidylate_kin"/>
    <property type="match status" value="1"/>
</dbReference>
<dbReference type="GO" id="GO:0005524">
    <property type="term" value="F:ATP binding"/>
    <property type="evidence" value="ECO:0007669"/>
    <property type="project" value="UniProtKB-UniRule"/>
</dbReference>
<evidence type="ECO:0000256" key="13">
    <source>
        <dbReference type="ARBA" id="ARBA00048478"/>
    </source>
</evidence>
<dbReference type="RefSeq" id="WP_149566471.1">
    <property type="nucleotide sequence ID" value="NZ_CP035807.1"/>
</dbReference>
<dbReference type="GO" id="GO:0005737">
    <property type="term" value="C:cytoplasm"/>
    <property type="evidence" value="ECO:0007669"/>
    <property type="project" value="UniProtKB-SubCell"/>
</dbReference>
<dbReference type="PANTHER" id="PTHR10724">
    <property type="entry name" value="30S RIBOSOMAL PROTEIN S1"/>
    <property type="match status" value="1"/>
</dbReference>
<evidence type="ECO:0000256" key="3">
    <source>
        <dbReference type="ARBA" id="ARBA00022679"/>
    </source>
</evidence>
<dbReference type="KEGG" id="sper:EW093_00330"/>
<dbReference type="CDD" id="cd04465">
    <property type="entry name" value="S1_RPS1_repeat_ec2_hs2"/>
    <property type="match status" value="1"/>
</dbReference>
<keyword evidence="4" id="KW-0677">Repeat</keyword>
<dbReference type="GO" id="GO:0036430">
    <property type="term" value="F:CMP kinase activity"/>
    <property type="evidence" value="ECO:0007669"/>
    <property type="project" value="RHEA"/>
</dbReference>
<dbReference type="CDD" id="cd05687">
    <property type="entry name" value="S1_RPS1_repeat_ec1_hs1"/>
    <property type="match status" value="1"/>
</dbReference>
<dbReference type="Pfam" id="PF00575">
    <property type="entry name" value="S1"/>
    <property type="match status" value="5"/>
</dbReference>
<evidence type="ECO:0000259" key="15">
    <source>
        <dbReference type="PROSITE" id="PS50126"/>
    </source>
</evidence>
<dbReference type="GO" id="GO:1990904">
    <property type="term" value="C:ribonucleoprotein complex"/>
    <property type="evidence" value="ECO:0007669"/>
    <property type="project" value="UniProtKB-KW"/>
</dbReference>
<dbReference type="EMBL" id="CP035807">
    <property type="protein sequence ID" value="QEN03211.1"/>
    <property type="molecule type" value="Genomic_DNA"/>
</dbReference>
<dbReference type="Proteomes" id="UP000323824">
    <property type="component" value="Chromosome"/>
</dbReference>
<reference evidence="16 17" key="2">
    <citation type="submission" date="2019-09" db="EMBL/GenBank/DDBJ databases">
        <title>Complete Genome Sequence and Methylome Analysis of free living Spirochaetas.</title>
        <authorList>
            <person name="Leshcheva N."/>
            <person name="Mikheeva N."/>
        </authorList>
    </citation>
    <scope>NUCLEOTIDE SEQUENCE [LARGE SCALE GENOMIC DNA]</scope>
    <source>
        <strain evidence="16 17">P</strain>
    </source>
</reference>
<dbReference type="InterPro" id="IPR027417">
    <property type="entry name" value="P-loop_NTPase"/>
</dbReference>
<dbReference type="InterPro" id="IPR000110">
    <property type="entry name" value="Ribosomal_bS1"/>
</dbReference>
<feature type="domain" description="S1 motif" evidence="15">
    <location>
        <begin position="588"/>
        <end position="658"/>
    </location>
</feature>
<keyword evidence="5 14" id="KW-0547">Nucleotide-binding</keyword>
<dbReference type="PANTHER" id="PTHR10724:SF7">
    <property type="entry name" value="SMALL RIBOSOMAL SUBUNIT PROTEIN BS1C"/>
    <property type="match status" value="1"/>
</dbReference>
<dbReference type="FunFam" id="2.40.50.140:FF:000103">
    <property type="entry name" value="protein RRP5 homolog"/>
    <property type="match status" value="1"/>
</dbReference>
<evidence type="ECO:0000256" key="12">
    <source>
        <dbReference type="ARBA" id="ARBA00047615"/>
    </source>
</evidence>